<dbReference type="InterPro" id="IPR004323">
    <property type="entry name" value="Ion_tolerance_CutA"/>
</dbReference>
<dbReference type="PANTHER" id="PTHR23419">
    <property type="entry name" value="DIVALENT CATION TOLERANCE CUTA-RELATED"/>
    <property type="match status" value="1"/>
</dbReference>
<evidence type="ECO:0000313" key="3">
    <source>
        <dbReference type="Proteomes" id="UP000199611"/>
    </source>
</evidence>
<dbReference type="GO" id="GO:0010038">
    <property type="term" value="P:response to metal ion"/>
    <property type="evidence" value="ECO:0007669"/>
    <property type="project" value="InterPro"/>
</dbReference>
<dbReference type="Pfam" id="PF03091">
    <property type="entry name" value="CutA1"/>
    <property type="match status" value="1"/>
</dbReference>
<evidence type="ECO:0000256" key="1">
    <source>
        <dbReference type="ARBA" id="ARBA00010169"/>
    </source>
</evidence>
<dbReference type="RefSeq" id="WP_093394624.1">
    <property type="nucleotide sequence ID" value="NZ_FOUU01000004.1"/>
</dbReference>
<keyword evidence="3" id="KW-1185">Reference proteome</keyword>
<name>A0A1I4TQ20_9BACT</name>
<dbReference type="PANTHER" id="PTHR23419:SF8">
    <property type="entry name" value="FI09726P"/>
    <property type="match status" value="1"/>
</dbReference>
<protein>
    <submittedName>
        <fullName evidence="2">Divalent cation tolerance protein</fullName>
    </submittedName>
</protein>
<accession>A0A1I4TQ20</accession>
<dbReference type="Gene3D" id="3.30.70.120">
    <property type="match status" value="1"/>
</dbReference>
<organism evidence="2 3">
    <name type="scientific">Thermodesulforhabdus norvegica</name>
    <dbReference type="NCBI Taxonomy" id="39841"/>
    <lineage>
        <taxon>Bacteria</taxon>
        <taxon>Pseudomonadati</taxon>
        <taxon>Thermodesulfobacteriota</taxon>
        <taxon>Syntrophobacteria</taxon>
        <taxon>Syntrophobacterales</taxon>
        <taxon>Thermodesulforhabdaceae</taxon>
        <taxon>Thermodesulforhabdus</taxon>
    </lineage>
</organism>
<dbReference type="EMBL" id="FOUU01000004">
    <property type="protein sequence ID" value="SFM78765.1"/>
    <property type="molecule type" value="Genomic_DNA"/>
</dbReference>
<dbReference type="InterPro" id="IPR015867">
    <property type="entry name" value="N-reg_PII/ATP_PRibTrfase_C"/>
</dbReference>
<dbReference type="GO" id="GO:0005507">
    <property type="term" value="F:copper ion binding"/>
    <property type="evidence" value="ECO:0007669"/>
    <property type="project" value="TreeGrafter"/>
</dbReference>
<dbReference type="OrthoDB" id="37622at2"/>
<dbReference type="STRING" id="39841.SAMN05660836_01451"/>
<proteinExistence type="inferred from homology"/>
<gene>
    <name evidence="2" type="ORF">SAMN05660836_01451</name>
</gene>
<dbReference type="SUPFAM" id="SSF54913">
    <property type="entry name" value="GlnB-like"/>
    <property type="match status" value="1"/>
</dbReference>
<dbReference type="AlphaFoldDB" id="A0A1I4TQ20"/>
<evidence type="ECO:0000313" key="2">
    <source>
        <dbReference type="EMBL" id="SFM78765.1"/>
    </source>
</evidence>
<dbReference type="InterPro" id="IPR011322">
    <property type="entry name" value="N-reg_PII-like_a/b"/>
</dbReference>
<reference evidence="3" key="1">
    <citation type="submission" date="2016-10" db="EMBL/GenBank/DDBJ databases">
        <authorList>
            <person name="Varghese N."/>
            <person name="Submissions S."/>
        </authorList>
    </citation>
    <scope>NUCLEOTIDE SEQUENCE [LARGE SCALE GENOMIC DNA]</scope>
    <source>
        <strain evidence="3">DSM 9990</strain>
    </source>
</reference>
<sequence>MNTAAQNVMVVLVTVPNAEEASRIAKTVVQEKLAACVNIVPQIRSVYSWKGEVCDDPESLMIIKTRAELFGAIRDRIKELHSYEVPEIIGVRLSDGIDGYISWVFEVTRSSS</sequence>
<dbReference type="Proteomes" id="UP000199611">
    <property type="component" value="Unassembled WGS sequence"/>
</dbReference>
<comment type="similarity">
    <text evidence="1">Belongs to the CutA family.</text>
</comment>